<evidence type="ECO:0000256" key="4">
    <source>
        <dbReference type="ARBA" id="ARBA00023289"/>
    </source>
</evidence>
<reference evidence="6" key="3">
    <citation type="submission" date="2025-09" db="UniProtKB">
        <authorList>
            <consortium name="Ensembl"/>
        </authorList>
    </citation>
    <scope>IDENTIFICATION</scope>
    <source>
        <strain evidence="6">Thoroughbred</strain>
    </source>
</reference>
<dbReference type="Ensembl" id="ENSECAT00000092528.1">
    <property type="protein sequence ID" value="ENSECAP00000082737.1"/>
    <property type="gene ID" value="ENSECAG00000020212.4"/>
</dbReference>
<gene>
    <name evidence="6" type="primary">IFT27</name>
</gene>
<evidence type="ECO:0000256" key="2">
    <source>
        <dbReference type="ARBA" id="ARBA00022741"/>
    </source>
</evidence>
<dbReference type="SMART" id="SM00175">
    <property type="entry name" value="RAB"/>
    <property type="match status" value="1"/>
</dbReference>
<dbReference type="PANTHER" id="PTHR47978">
    <property type="match status" value="1"/>
</dbReference>
<evidence type="ECO:0000256" key="1">
    <source>
        <dbReference type="ARBA" id="ARBA00006270"/>
    </source>
</evidence>
<dbReference type="Gene3D" id="3.40.50.300">
    <property type="entry name" value="P-loop containing nucleotide triphosphate hydrolases"/>
    <property type="match status" value="1"/>
</dbReference>
<dbReference type="InterPro" id="IPR027417">
    <property type="entry name" value="P-loop_NTPase"/>
</dbReference>
<dbReference type="Pfam" id="PF00071">
    <property type="entry name" value="Ras"/>
    <property type="match status" value="1"/>
</dbReference>
<sequence length="192" mass="20553">MVKLAAKCILAGDSTVGKTALAQLFRSDGAHFQKNYTLTTGVDLVVKTVPVPDTGDSVELFIFDSAGKELFSEMLDKLWESPNVLCLVYDVTNEQSFHNCSKWLEKARAQIPSTCLPGDGKLRSPLPLSGQAVPPPVPGEAGGFPRTGVRAGVVAPCDSAVLLGTPQQAAASWKRRENRVTSALPMYHDGLK</sequence>
<dbReference type="Proteomes" id="UP000002281">
    <property type="component" value="Chromosome 28"/>
</dbReference>
<comment type="subcellular location">
    <subcellularLocation>
        <location evidence="5">Endomembrane system</location>
        <topology evidence="5">Lipid-anchor</topology>
    </subcellularLocation>
</comment>
<evidence type="ECO:0000313" key="6">
    <source>
        <dbReference type="Ensembl" id="ENSECAP00000082737.1"/>
    </source>
</evidence>
<keyword evidence="7" id="KW-1185">Reference proteome</keyword>
<evidence type="ECO:0000313" key="7">
    <source>
        <dbReference type="Proteomes" id="UP000002281"/>
    </source>
</evidence>
<dbReference type="AlphaFoldDB" id="A0A9L0T6F5"/>
<name>A0A9L0T6F5_HORSE</name>
<evidence type="ECO:0000256" key="5">
    <source>
        <dbReference type="ARBA" id="ARBA00037868"/>
    </source>
</evidence>
<dbReference type="PRINTS" id="PR00449">
    <property type="entry name" value="RASTRNSFRMNG"/>
</dbReference>
<keyword evidence="3" id="KW-0342">GTP-binding</keyword>
<dbReference type="PROSITE" id="PS51419">
    <property type="entry name" value="RAB"/>
    <property type="match status" value="1"/>
</dbReference>
<dbReference type="SUPFAM" id="SSF52540">
    <property type="entry name" value="P-loop containing nucleoside triphosphate hydrolases"/>
    <property type="match status" value="1"/>
</dbReference>
<dbReference type="GO" id="GO:0003924">
    <property type="term" value="F:GTPase activity"/>
    <property type="evidence" value="ECO:0007669"/>
    <property type="project" value="InterPro"/>
</dbReference>
<comment type="similarity">
    <text evidence="1">Belongs to the small GTPase superfamily. Rab family.</text>
</comment>
<accession>A0A9L0T6F5</accession>
<dbReference type="GO" id="GO:0005525">
    <property type="term" value="F:GTP binding"/>
    <property type="evidence" value="ECO:0007669"/>
    <property type="project" value="UniProtKB-KW"/>
</dbReference>
<reference evidence="6 7" key="1">
    <citation type="journal article" date="2009" name="Science">
        <title>Genome sequence, comparative analysis, and population genetics of the domestic horse.</title>
        <authorList>
            <consortium name="Broad Institute Genome Sequencing Platform"/>
            <consortium name="Broad Institute Whole Genome Assembly Team"/>
            <person name="Wade C.M."/>
            <person name="Giulotto E."/>
            <person name="Sigurdsson S."/>
            <person name="Zoli M."/>
            <person name="Gnerre S."/>
            <person name="Imsland F."/>
            <person name="Lear T.L."/>
            <person name="Adelson D.L."/>
            <person name="Bailey E."/>
            <person name="Bellone R.R."/>
            <person name="Bloecker H."/>
            <person name="Distl O."/>
            <person name="Edgar R.C."/>
            <person name="Garber M."/>
            <person name="Leeb T."/>
            <person name="Mauceli E."/>
            <person name="MacLeod J.N."/>
            <person name="Penedo M.C.T."/>
            <person name="Raison J.M."/>
            <person name="Sharpe T."/>
            <person name="Vogel J."/>
            <person name="Andersson L."/>
            <person name="Antczak D.F."/>
            <person name="Biagi T."/>
            <person name="Binns M.M."/>
            <person name="Chowdhary B.P."/>
            <person name="Coleman S.J."/>
            <person name="Della Valle G."/>
            <person name="Fryc S."/>
            <person name="Guerin G."/>
            <person name="Hasegawa T."/>
            <person name="Hill E.W."/>
            <person name="Jurka J."/>
            <person name="Kiialainen A."/>
            <person name="Lindgren G."/>
            <person name="Liu J."/>
            <person name="Magnani E."/>
            <person name="Mickelson J.R."/>
            <person name="Murray J."/>
            <person name="Nergadze S.G."/>
            <person name="Onofrio R."/>
            <person name="Pedroni S."/>
            <person name="Piras M.F."/>
            <person name="Raudsepp T."/>
            <person name="Rocchi M."/>
            <person name="Roeed K.H."/>
            <person name="Ryder O.A."/>
            <person name="Searle S."/>
            <person name="Skow L."/>
            <person name="Swinburne J.E."/>
            <person name="Syvaenen A.C."/>
            <person name="Tozaki T."/>
            <person name="Valberg S.J."/>
            <person name="Vaudin M."/>
            <person name="White J.R."/>
            <person name="Zody M.C."/>
            <person name="Lander E.S."/>
            <person name="Lindblad-Toh K."/>
        </authorList>
    </citation>
    <scope>NUCLEOTIDE SEQUENCE [LARGE SCALE GENOMIC DNA]</scope>
    <source>
        <strain evidence="6 7">Thoroughbred</strain>
    </source>
</reference>
<dbReference type="InterPro" id="IPR001806">
    <property type="entry name" value="Small_GTPase"/>
</dbReference>
<dbReference type="GO" id="GO:0012505">
    <property type="term" value="C:endomembrane system"/>
    <property type="evidence" value="ECO:0007669"/>
    <property type="project" value="UniProtKB-SubCell"/>
</dbReference>
<evidence type="ECO:0000256" key="3">
    <source>
        <dbReference type="ARBA" id="ARBA00023134"/>
    </source>
</evidence>
<keyword evidence="4" id="KW-0449">Lipoprotein</keyword>
<dbReference type="GeneTree" id="ENSGT00870000136549"/>
<protein>
    <submittedName>
        <fullName evidence="6">Intraflagellar transport 27</fullName>
    </submittedName>
</protein>
<organism evidence="6 7">
    <name type="scientific">Equus caballus</name>
    <name type="common">Horse</name>
    <dbReference type="NCBI Taxonomy" id="9796"/>
    <lineage>
        <taxon>Eukaryota</taxon>
        <taxon>Metazoa</taxon>
        <taxon>Chordata</taxon>
        <taxon>Craniata</taxon>
        <taxon>Vertebrata</taxon>
        <taxon>Euteleostomi</taxon>
        <taxon>Mammalia</taxon>
        <taxon>Eutheria</taxon>
        <taxon>Laurasiatheria</taxon>
        <taxon>Perissodactyla</taxon>
        <taxon>Equidae</taxon>
        <taxon>Equus</taxon>
    </lineage>
</organism>
<keyword evidence="2" id="KW-0547">Nucleotide-binding</keyword>
<keyword evidence="4" id="KW-0636">Prenylation</keyword>
<proteinExistence type="inferred from homology"/>
<reference evidence="6" key="2">
    <citation type="submission" date="2025-08" db="UniProtKB">
        <authorList>
            <consortium name="Ensembl"/>
        </authorList>
    </citation>
    <scope>IDENTIFICATION</scope>
    <source>
        <strain evidence="6">Thoroughbred</strain>
    </source>
</reference>